<dbReference type="GO" id="GO:0006270">
    <property type="term" value="P:DNA replication initiation"/>
    <property type="evidence" value="ECO:0007669"/>
    <property type="project" value="InterPro"/>
</dbReference>
<protein>
    <submittedName>
        <fullName evidence="1">Uncharacterized protein</fullName>
    </submittedName>
</protein>
<sequence>MGNGTASPEVVDALFDGMRNLYGAKFEKQWGEFDEHGVWGAELAHLAIGNLERGFHRLRGEIRDAARSGDTAWPPQPAAFAAMCEPRPEDIGLPTVDAAWREACAHCHAPDEWRWSHEAVQMAGQTVGWREIHGTTAQSVRARLEKRFEREYGALVNRVMSGQPLQAQGLIESDATRNRAELAERASCEAAQQQAEAAGLPHRMNASQGLAMLKAATGRA</sequence>
<reference evidence="1 2" key="1">
    <citation type="submission" date="2016-12" db="EMBL/GenBank/DDBJ databases">
        <title>Draft genome sequences of strains Salinicola socius SMB35, Salinicola sp. MH3R3-1 and Chromohalobacter sp. SMB17 from the Verkhnekamsk potash mining region of Russia.</title>
        <authorList>
            <person name="Mavrodi D.V."/>
            <person name="Olsson B.E."/>
            <person name="Korsakova E.S."/>
            <person name="Pyankova A."/>
            <person name="Mavrodi O.V."/>
            <person name="Plotnikova E.G."/>
        </authorList>
    </citation>
    <scope>NUCLEOTIDE SEQUENCE [LARGE SCALE GENOMIC DNA]</scope>
    <source>
        <strain evidence="1 2">SMB35</strain>
    </source>
</reference>
<dbReference type="EMBL" id="MSDO01000004">
    <property type="protein sequence ID" value="OLO05258.1"/>
    <property type="molecule type" value="Genomic_DNA"/>
</dbReference>
<dbReference type="Pfam" id="PF06992">
    <property type="entry name" value="Phage_lambda_P"/>
    <property type="match status" value="1"/>
</dbReference>
<accession>A0A1Q8SV12</accession>
<evidence type="ECO:0000313" key="2">
    <source>
        <dbReference type="Proteomes" id="UP000186878"/>
    </source>
</evidence>
<dbReference type="RefSeq" id="WP_075568942.1">
    <property type="nucleotide sequence ID" value="NZ_MSDO01000004.1"/>
</dbReference>
<organism evidence="1 2">
    <name type="scientific">Salinicola socius</name>
    <dbReference type="NCBI Taxonomy" id="404433"/>
    <lineage>
        <taxon>Bacteria</taxon>
        <taxon>Pseudomonadati</taxon>
        <taxon>Pseudomonadota</taxon>
        <taxon>Gammaproteobacteria</taxon>
        <taxon>Oceanospirillales</taxon>
        <taxon>Halomonadaceae</taxon>
        <taxon>Salinicola</taxon>
    </lineage>
</organism>
<keyword evidence="2" id="KW-1185">Reference proteome</keyword>
<dbReference type="InterPro" id="IPR009731">
    <property type="entry name" value="P-like"/>
</dbReference>
<evidence type="ECO:0000313" key="1">
    <source>
        <dbReference type="EMBL" id="OLO05258.1"/>
    </source>
</evidence>
<dbReference type="AlphaFoldDB" id="A0A1Q8SV12"/>
<dbReference type="Proteomes" id="UP000186878">
    <property type="component" value="Unassembled WGS sequence"/>
</dbReference>
<gene>
    <name evidence="1" type="ORF">BTW07_04310</name>
</gene>
<proteinExistence type="predicted"/>
<name>A0A1Q8SV12_9GAMM</name>
<dbReference type="OrthoDB" id="5725929at2"/>
<dbReference type="STRING" id="404433.BTW07_04310"/>
<comment type="caution">
    <text evidence="1">The sequence shown here is derived from an EMBL/GenBank/DDBJ whole genome shotgun (WGS) entry which is preliminary data.</text>
</comment>